<dbReference type="Gene3D" id="1.10.287.570">
    <property type="entry name" value="Helical hairpin bin"/>
    <property type="match status" value="1"/>
</dbReference>
<evidence type="ECO:0000256" key="10">
    <source>
        <dbReference type="ARBA" id="ARBA00023157"/>
    </source>
</evidence>
<dbReference type="InterPro" id="IPR002049">
    <property type="entry name" value="LE_dom"/>
</dbReference>
<dbReference type="Pfam" id="PF24973">
    <property type="entry name" value="EGF_LMN_ATRN"/>
    <property type="match status" value="1"/>
</dbReference>
<name>A0A914LT77_MELIC</name>
<feature type="domain" description="Laminin EGF-like" evidence="13">
    <location>
        <begin position="307"/>
        <end position="366"/>
    </location>
</feature>
<evidence type="ECO:0000313" key="15">
    <source>
        <dbReference type="WBParaSite" id="Minc3s00866g18244"/>
    </source>
</evidence>
<keyword evidence="11" id="KW-0325">Glycoprotein</keyword>
<dbReference type="Gene3D" id="2.170.300.10">
    <property type="entry name" value="Tie2 ligand-binding domain superfamily"/>
    <property type="match status" value="2"/>
</dbReference>
<dbReference type="SUPFAM" id="SSF57196">
    <property type="entry name" value="EGF/Laminin"/>
    <property type="match status" value="1"/>
</dbReference>
<dbReference type="FunFam" id="1.10.287.570:FF:000001">
    <property type="entry name" value="Anion exchange protein"/>
    <property type="match status" value="1"/>
</dbReference>
<evidence type="ECO:0000256" key="11">
    <source>
        <dbReference type="ARBA" id="ARBA00023180"/>
    </source>
</evidence>
<evidence type="ECO:0000256" key="3">
    <source>
        <dbReference type="ARBA" id="ARBA00022448"/>
    </source>
</evidence>
<evidence type="ECO:0000313" key="14">
    <source>
        <dbReference type="Proteomes" id="UP000887563"/>
    </source>
</evidence>
<dbReference type="CDD" id="cd00055">
    <property type="entry name" value="EGF_Lam"/>
    <property type="match status" value="2"/>
</dbReference>
<dbReference type="WBParaSite" id="Minc3s00866g18244">
    <property type="protein sequence ID" value="Minc3s00866g18244"/>
    <property type="gene ID" value="Minc3s00866g18244"/>
</dbReference>
<reference evidence="15" key="1">
    <citation type="submission" date="2022-11" db="UniProtKB">
        <authorList>
            <consortium name="WormBaseParasite"/>
        </authorList>
    </citation>
    <scope>IDENTIFICATION</scope>
</reference>
<evidence type="ECO:0000259" key="13">
    <source>
        <dbReference type="SMART" id="SM00180"/>
    </source>
</evidence>
<dbReference type="PANTHER" id="PTHR10574">
    <property type="entry name" value="NETRIN/LAMININ-RELATED"/>
    <property type="match status" value="1"/>
</dbReference>
<evidence type="ECO:0000256" key="8">
    <source>
        <dbReference type="ARBA" id="ARBA00022989"/>
    </source>
</evidence>
<keyword evidence="10" id="KW-1015">Disulfide bond</keyword>
<dbReference type="InterPro" id="IPR050440">
    <property type="entry name" value="Laminin/Netrin_ECM"/>
</dbReference>
<dbReference type="InterPro" id="IPR056863">
    <property type="entry name" value="LMN_ATRN_NET-like_EGF"/>
</dbReference>
<keyword evidence="3" id="KW-0813">Transport</keyword>
<proteinExistence type="inferred from homology"/>
<keyword evidence="9" id="KW-0472">Membrane</keyword>
<keyword evidence="4" id="KW-1003">Cell membrane</keyword>
<dbReference type="Pfam" id="PF00955">
    <property type="entry name" value="HCO3_cotransp"/>
    <property type="match status" value="1"/>
</dbReference>
<dbReference type="AlphaFoldDB" id="A0A914LT77"/>
<keyword evidence="6" id="KW-0732">Signal</keyword>
<dbReference type="PANTHER" id="PTHR10574:SF375">
    <property type="entry name" value="LAMININ SUBUNIT BETA-1"/>
    <property type="match status" value="1"/>
</dbReference>
<protein>
    <submittedName>
        <fullName evidence="15">Laminin EGF-like domain-containing protein</fullName>
    </submittedName>
</protein>
<evidence type="ECO:0000256" key="1">
    <source>
        <dbReference type="ARBA" id="ARBA00004651"/>
    </source>
</evidence>
<comment type="similarity">
    <text evidence="2">Belongs to the anion exchanger (TC 2.A.31) family.</text>
</comment>
<organism evidence="14 15">
    <name type="scientific">Meloidogyne incognita</name>
    <name type="common">Southern root-knot nematode worm</name>
    <name type="synonym">Oxyuris incognita</name>
    <dbReference type="NCBI Taxonomy" id="6306"/>
    <lineage>
        <taxon>Eukaryota</taxon>
        <taxon>Metazoa</taxon>
        <taxon>Ecdysozoa</taxon>
        <taxon>Nematoda</taxon>
        <taxon>Chromadorea</taxon>
        <taxon>Rhabditida</taxon>
        <taxon>Tylenchina</taxon>
        <taxon>Tylenchomorpha</taxon>
        <taxon>Tylenchoidea</taxon>
        <taxon>Meloidogynidae</taxon>
        <taxon>Meloidogyninae</taxon>
        <taxon>Meloidogyne</taxon>
        <taxon>Meloidogyne incognita group</taxon>
    </lineage>
</organism>
<sequence length="370" mass="41081">MTGEWDPSIRIEPPSTIPNQQSRIQLEVKFSYNKLAGTSTEDPTTGLPYGINGKDFAGIGGSKLAWKKKKRMVTVKIRVYAELGNCLGGLMLDIRRKAPHYLSDFTDALNLQCIATTCFMYFALLAPIVTFGGLLEEATHQRMAAMENLASSASCGIIYHLFSGQPLTIIGSTGPALVVETIAFDICNGGDETILTAKSQDMGHGRCECTHNMNGMNSDDCEDFYNDSPWRPGIEDQSNECKRCECNDHATRCHFDWAVYNASGFSSGGVRDDCQHNTMRNNCEQCKPNFYRDPQRSIRDPYVCRPCQCDRRGSKFEEICEGEEGPERGLFGGKCYCKSNVDGPNCDRCKIGFWEMRKEDPDGGGHVLGI</sequence>
<dbReference type="Pfam" id="PF00053">
    <property type="entry name" value="EGF_laminin"/>
    <property type="match status" value="2"/>
</dbReference>
<keyword evidence="5" id="KW-0812">Transmembrane</keyword>
<dbReference type="GO" id="GO:0005452">
    <property type="term" value="F:solute:inorganic anion antiporter activity"/>
    <property type="evidence" value="ECO:0007669"/>
    <property type="project" value="InterPro"/>
</dbReference>
<dbReference type="GO" id="GO:0034446">
    <property type="term" value="P:substrate adhesion-dependent cell spreading"/>
    <property type="evidence" value="ECO:0007669"/>
    <property type="project" value="TreeGrafter"/>
</dbReference>
<dbReference type="GO" id="GO:0007411">
    <property type="term" value="P:axon guidance"/>
    <property type="evidence" value="ECO:0007669"/>
    <property type="project" value="TreeGrafter"/>
</dbReference>
<evidence type="ECO:0000256" key="4">
    <source>
        <dbReference type="ARBA" id="ARBA00022475"/>
    </source>
</evidence>
<comment type="subcellular location">
    <subcellularLocation>
        <location evidence="1">Cell membrane</location>
        <topology evidence="1">Multi-pass membrane protein</topology>
    </subcellularLocation>
</comment>
<keyword evidence="7" id="KW-0677">Repeat</keyword>
<accession>A0A914LT77</accession>
<keyword evidence="8" id="KW-1133">Transmembrane helix</keyword>
<evidence type="ECO:0000256" key="12">
    <source>
        <dbReference type="ARBA" id="ARBA00023292"/>
    </source>
</evidence>
<evidence type="ECO:0000256" key="2">
    <source>
        <dbReference type="ARBA" id="ARBA00010993"/>
    </source>
</evidence>
<feature type="domain" description="Laminin EGF-like" evidence="13">
    <location>
        <begin position="244"/>
        <end position="304"/>
    </location>
</feature>
<dbReference type="GO" id="GO:0009887">
    <property type="term" value="P:animal organ morphogenesis"/>
    <property type="evidence" value="ECO:0007669"/>
    <property type="project" value="TreeGrafter"/>
</dbReference>
<evidence type="ECO:0000256" key="6">
    <source>
        <dbReference type="ARBA" id="ARBA00022729"/>
    </source>
</evidence>
<evidence type="ECO:0000256" key="7">
    <source>
        <dbReference type="ARBA" id="ARBA00022737"/>
    </source>
</evidence>
<dbReference type="SMART" id="SM00180">
    <property type="entry name" value="EGF_Lam"/>
    <property type="match status" value="2"/>
</dbReference>
<dbReference type="InterPro" id="IPR011531">
    <property type="entry name" value="HCO3_transpt-like_TM_dom"/>
</dbReference>
<dbReference type="InterPro" id="IPR003020">
    <property type="entry name" value="HCO3_transpt_euk"/>
</dbReference>
<keyword evidence="12" id="KW-0424">Laminin EGF-like domain</keyword>
<dbReference type="GO" id="GO:0043256">
    <property type="term" value="C:laminin complex"/>
    <property type="evidence" value="ECO:0007669"/>
    <property type="project" value="TreeGrafter"/>
</dbReference>
<dbReference type="GO" id="GO:0005886">
    <property type="term" value="C:plasma membrane"/>
    <property type="evidence" value="ECO:0007669"/>
    <property type="project" value="UniProtKB-SubCell"/>
</dbReference>
<evidence type="ECO:0000256" key="9">
    <source>
        <dbReference type="ARBA" id="ARBA00023136"/>
    </source>
</evidence>
<evidence type="ECO:0000256" key="5">
    <source>
        <dbReference type="ARBA" id="ARBA00022692"/>
    </source>
</evidence>
<dbReference type="GO" id="GO:0009888">
    <property type="term" value="P:tissue development"/>
    <property type="evidence" value="ECO:0007669"/>
    <property type="project" value="TreeGrafter"/>
</dbReference>
<dbReference type="GO" id="GO:0070831">
    <property type="term" value="P:basement membrane assembly"/>
    <property type="evidence" value="ECO:0007669"/>
    <property type="project" value="TreeGrafter"/>
</dbReference>
<dbReference type="PRINTS" id="PR01231">
    <property type="entry name" value="HCO3TRNSPORT"/>
</dbReference>
<dbReference type="GO" id="GO:0016477">
    <property type="term" value="P:cell migration"/>
    <property type="evidence" value="ECO:0007669"/>
    <property type="project" value="TreeGrafter"/>
</dbReference>
<dbReference type="GO" id="GO:0006820">
    <property type="term" value="P:monoatomic anion transport"/>
    <property type="evidence" value="ECO:0007669"/>
    <property type="project" value="InterPro"/>
</dbReference>
<dbReference type="Proteomes" id="UP000887563">
    <property type="component" value="Unplaced"/>
</dbReference>
<keyword evidence="14" id="KW-1185">Reference proteome</keyword>